<feature type="compositionally biased region" description="Basic and acidic residues" evidence="1">
    <location>
        <begin position="840"/>
        <end position="851"/>
    </location>
</feature>
<dbReference type="AlphaFoldDB" id="A0AAW1P6C3"/>
<keyword evidence="2" id="KW-0812">Transmembrane</keyword>
<sequence>MENPVHLTPATTHTPLSDVSPNSSPTKKRTSPTKKPASSLKENQQPFSFEQKAKPARRACGGRSLTPNASSGVPSAYDWLTSPEVSLEEVQRSWEAVGQLSSLYNKAVDKRTPAAGEQDLLRPSKIPRLAPQQLRPPPTGASVPQQAAAALAHLVAISGSGRLVTPAKPELRAPGLQPPHAPTPAPSPAPSEELTGSAWRLRAFNPAFQGFSPSSSRMSSPVSSGAPSLCAAGYTCTPRFGVPPSADSPTSRTPPADEVEPSPADEYPRSFPIQRSNSMDSVASVLVLSPIMEPPSPERETPAAADEGPGDAFSLVDARSYLRMAFGPTPEPSAKLARVLDLADAADPKQEPEGGFASPIEPAVKPALQQTRAAPAITPPVKPAASHSQAAPEQARTVYGKRQSSASPQLASHPISGADTPGWSDWEAPAPLTPVMRQMRDQAAKTKVKKPHGPSLSFPAVLSVVVQLLVLSAAAGFAAFGGLPLTGLDTYGASEAAQLHDAASTMAVFPLWAAPEHAAHVTRRSAELLAHTLDGIQASLASASQQAAAFTNKLITSKPLVPSPDALTPKLASMAQPSVDSIAAAFRSIPSSHPAVQIDQDYGRFRTKLAKLPPIPETIRQAALAQQQDAAQDDAATIVAGDGPPAAVPQEANSIDSLVSESGPEHIEQAGAADQAPDEQAAVAEVPLDMSQSADFSNMPEPVTLVKVPVPERLTSFLSTRATNLWTLHADLFMAADAALEGALQRVPAVTKALSPETLEVAVATALGMVWGCVLGASTTILGVIIWAVSTWARSHTALEEPQHDSSPVPAPKTQSKRPTCAASPTPDDADDSPVAQAKELQRDTTPEPRVRAQPSYHLTASATKELAPAGPADYEAAAAPTPRARSRYNLRRQSAVEELGPAASELSARSQSVSTTRQRSRATRTGP</sequence>
<feature type="region of interest" description="Disordered" evidence="1">
    <location>
        <begin position="165"/>
        <end position="194"/>
    </location>
</feature>
<name>A0AAW1P6C3_9CHLO</name>
<evidence type="ECO:0000313" key="3">
    <source>
        <dbReference type="EMBL" id="KAK9806111.1"/>
    </source>
</evidence>
<proteinExistence type="predicted"/>
<evidence type="ECO:0008006" key="5">
    <source>
        <dbReference type="Google" id="ProtNLM"/>
    </source>
</evidence>
<keyword evidence="4" id="KW-1185">Reference proteome</keyword>
<gene>
    <name evidence="3" type="ORF">WJX72_001806</name>
</gene>
<dbReference type="EMBL" id="JALJOR010000014">
    <property type="protein sequence ID" value="KAK9806111.1"/>
    <property type="molecule type" value="Genomic_DNA"/>
</dbReference>
<protein>
    <recommendedName>
        <fullName evidence="5">Proteophosphoglycan ppg4</fullName>
    </recommendedName>
</protein>
<reference evidence="3 4" key="1">
    <citation type="journal article" date="2024" name="Nat. Commun.">
        <title>Phylogenomics reveals the evolutionary origins of lichenization in chlorophyte algae.</title>
        <authorList>
            <person name="Puginier C."/>
            <person name="Libourel C."/>
            <person name="Otte J."/>
            <person name="Skaloud P."/>
            <person name="Haon M."/>
            <person name="Grisel S."/>
            <person name="Petersen M."/>
            <person name="Berrin J.G."/>
            <person name="Delaux P.M."/>
            <person name="Dal Grande F."/>
            <person name="Keller J."/>
        </authorList>
    </citation>
    <scope>NUCLEOTIDE SEQUENCE [LARGE SCALE GENOMIC DNA]</scope>
    <source>
        <strain evidence="3 4">SAG 2043</strain>
    </source>
</reference>
<feature type="region of interest" description="Disordered" evidence="1">
    <location>
        <begin position="378"/>
        <end position="429"/>
    </location>
</feature>
<feature type="region of interest" description="Disordered" evidence="1">
    <location>
        <begin position="799"/>
        <end position="928"/>
    </location>
</feature>
<comment type="caution">
    <text evidence="3">The sequence shown here is derived from an EMBL/GenBank/DDBJ whole genome shotgun (WGS) entry which is preliminary data.</text>
</comment>
<feature type="compositionally biased region" description="Pro residues" evidence="1">
    <location>
        <begin position="176"/>
        <end position="189"/>
    </location>
</feature>
<feature type="region of interest" description="Disordered" evidence="1">
    <location>
        <begin position="1"/>
        <end position="76"/>
    </location>
</feature>
<feature type="compositionally biased region" description="Low complexity" evidence="1">
    <location>
        <begin position="908"/>
        <end position="918"/>
    </location>
</feature>
<evidence type="ECO:0000256" key="2">
    <source>
        <dbReference type="SAM" id="Phobius"/>
    </source>
</evidence>
<keyword evidence="2" id="KW-0472">Membrane</keyword>
<feature type="compositionally biased region" description="Low complexity" evidence="1">
    <location>
        <begin position="868"/>
        <end position="884"/>
    </location>
</feature>
<dbReference type="Proteomes" id="UP001489004">
    <property type="component" value="Unassembled WGS sequence"/>
</dbReference>
<feature type="transmembrane region" description="Helical" evidence="2">
    <location>
        <begin position="761"/>
        <end position="789"/>
    </location>
</feature>
<feature type="region of interest" description="Disordered" evidence="1">
    <location>
        <begin position="241"/>
        <end position="275"/>
    </location>
</feature>
<evidence type="ECO:0000313" key="4">
    <source>
        <dbReference type="Proteomes" id="UP001489004"/>
    </source>
</evidence>
<accession>A0AAW1P6C3</accession>
<feature type="region of interest" description="Disordered" evidence="1">
    <location>
        <begin position="292"/>
        <end position="312"/>
    </location>
</feature>
<feature type="compositionally biased region" description="Polar residues" evidence="1">
    <location>
        <begin position="9"/>
        <end position="19"/>
    </location>
</feature>
<keyword evidence="2" id="KW-1133">Transmembrane helix</keyword>
<evidence type="ECO:0000256" key="1">
    <source>
        <dbReference type="SAM" id="MobiDB-lite"/>
    </source>
</evidence>
<organism evidence="3 4">
    <name type="scientific">[Myrmecia] bisecta</name>
    <dbReference type="NCBI Taxonomy" id="41462"/>
    <lineage>
        <taxon>Eukaryota</taxon>
        <taxon>Viridiplantae</taxon>
        <taxon>Chlorophyta</taxon>
        <taxon>core chlorophytes</taxon>
        <taxon>Trebouxiophyceae</taxon>
        <taxon>Trebouxiales</taxon>
        <taxon>Trebouxiaceae</taxon>
        <taxon>Myrmecia</taxon>
    </lineage>
</organism>
<feature type="compositionally biased region" description="Basic residues" evidence="1">
    <location>
        <begin position="919"/>
        <end position="928"/>
    </location>
</feature>